<sequence>MCDTISIPPFFANRQYCDLIIRYGPTGGRIELPAHKLVVCPQSKILETACNETWNPRYSDILFQQGTKTVFCLHPRHNPKAIEAVFETFYHLQHDTNEWLKDQAWSDVVHMHEIARLFGAPTLVHATKVALVQMMKKMTEENDPELGFATAIIAGYPSLREGLQDIELDEAMHLLGGMTIE</sequence>
<dbReference type="AlphaFoldDB" id="A0A1X7S5C6"/>
<dbReference type="Gene3D" id="3.30.710.10">
    <property type="entry name" value="Potassium Channel Kv1.1, Chain A"/>
    <property type="match status" value="1"/>
</dbReference>
<name>A0A1X7S5C6_ZYMT9</name>
<evidence type="ECO:0000313" key="2">
    <source>
        <dbReference type="Proteomes" id="UP000215127"/>
    </source>
</evidence>
<keyword evidence="2" id="KW-1185">Reference proteome</keyword>
<evidence type="ECO:0000313" key="1">
    <source>
        <dbReference type="EMBL" id="SMQ54872.1"/>
    </source>
</evidence>
<organism evidence="1 2">
    <name type="scientific">Zymoseptoria tritici (strain ST99CH_3D7)</name>
    <dbReference type="NCBI Taxonomy" id="1276538"/>
    <lineage>
        <taxon>Eukaryota</taxon>
        <taxon>Fungi</taxon>
        <taxon>Dikarya</taxon>
        <taxon>Ascomycota</taxon>
        <taxon>Pezizomycotina</taxon>
        <taxon>Dothideomycetes</taxon>
        <taxon>Dothideomycetidae</taxon>
        <taxon>Mycosphaerellales</taxon>
        <taxon>Mycosphaerellaceae</taxon>
        <taxon>Zymoseptoria</taxon>
    </lineage>
</organism>
<accession>A0A1X7S5C6</accession>
<proteinExistence type="predicted"/>
<dbReference type="InterPro" id="IPR011333">
    <property type="entry name" value="SKP1/BTB/POZ_sf"/>
</dbReference>
<dbReference type="SUPFAM" id="SSF54695">
    <property type="entry name" value="POZ domain"/>
    <property type="match status" value="1"/>
</dbReference>
<reference evidence="1 2" key="1">
    <citation type="submission" date="2016-06" db="EMBL/GenBank/DDBJ databases">
        <authorList>
            <person name="Kjaerup R.B."/>
            <person name="Dalgaard T.S."/>
            <person name="Juul-Madsen H.R."/>
        </authorList>
    </citation>
    <scope>NUCLEOTIDE SEQUENCE [LARGE SCALE GENOMIC DNA]</scope>
</reference>
<dbReference type="Proteomes" id="UP000215127">
    <property type="component" value="Chromosome 10"/>
</dbReference>
<gene>
    <name evidence="1" type="ORF">ZT3D7_G10027</name>
</gene>
<dbReference type="EMBL" id="LT853701">
    <property type="protein sequence ID" value="SMQ54872.1"/>
    <property type="molecule type" value="Genomic_DNA"/>
</dbReference>
<protein>
    <submittedName>
        <fullName evidence="1">Uncharacterized protein</fullName>
    </submittedName>
</protein>